<reference evidence="2" key="1">
    <citation type="journal article" date="2021" name="Polymers (Basel)">
        <title>Highly Stretchable Bacterial Cellulose Produced by Komagataeibacter hansenii SI1.</title>
        <authorList>
            <person name="Cielecka I."/>
            <person name="Ryngajllo M."/>
            <person name="Maniukiewicz W."/>
            <person name="Bielecki S."/>
        </authorList>
    </citation>
    <scope>NUCLEOTIDE SEQUENCE</scope>
    <source>
        <strain evidence="2">SI1</strain>
    </source>
</reference>
<accession>A0AAW5EP40</accession>
<dbReference type="InterPro" id="IPR036388">
    <property type="entry name" value="WH-like_DNA-bd_sf"/>
</dbReference>
<dbReference type="AlphaFoldDB" id="A0AAW5EP40"/>
<proteinExistence type="predicted"/>
<dbReference type="PROSITE" id="PS01332">
    <property type="entry name" value="HTH_RRF2_1"/>
    <property type="match status" value="1"/>
</dbReference>
<comment type="caution">
    <text evidence="2">The sequence shown here is derived from an EMBL/GenBank/DDBJ whole genome shotgun (WGS) entry which is preliminary data.</text>
</comment>
<dbReference type="Pfam" id="PF02082">
    <property type="entry name" value="Rrf2"/>
    <property type="match status" value="1"/>
</dbReference>
<dbReference type="SUPFAM" id="SSF46785">
    <property type="entry name" value="Winged helix' DNA-binding domain"/>
    <property type="match status" value="1"/>
</dbReference>
<dbReference type="RefSeq" id="WP_247065946.1">
    <property type="nucleotide sequence ID" value="NZ_CP094848.1"/>
</dbReference>
<dbReference type="GO" id="GO:0003700">
    <property type="term" value="F:DNA-binding transcription factor activity"/>
    <property type="evidence" value="ECO:0007669"/>
    <property type="project" value="TreeGrafter"/>
</dbReference>
<name>A0AAW5EP40_NOVHA</name>
<dbReference type="InterPro" id="IPR036390">
    <property type="entry name" value="WH_DNA-bd_sf"/>
</dbReference>
<dbReference type="PANTHER" id="PTHR33221:SF4">
    <property type="entry name" value="HTH-TYPE TRANSCRIPTIONAL REPRESSOR NSRR"/>
    <property type="match status" value="1"/>
</dbReference>
<organism evidence="2 3">
    <name type="scientific">Novacetimonas hansenii</name>
    <name type="common">Komagataeibacter hansenii</name>
    <dbReference type="NCBI Taxonomy" id="436"/>
    <lineage>
        <taxon>Bacteria</taxon>
        <taxon>Pseudomonadati</taxon>
        <taxon>Pseudomonadota</taxon>
        <taxon>Alphaproteobacteria</taxon>
        <taxon>Acetobacterales</taxon>
        <taxon>Acetobacteraceae</taxon>
        <taxon>Novacetimonas</taxon>
    </lineage>
</organism>
<keyword evidence="1" id="KW-0238">DNA-binding</keyword>
<dbReference type="Gene3D" id="1.10.10.10">
    <property type="entry name" value="Winged helix-like DNA-binding domain superfamily/Winged helix DNA-binding domain"/>
    <property type="match status" value="1"/>
</dbReference>
<reference evidence="2" key="2">
    <citation type="submission" date="2022-03" db="EMBL/GenBank/DDBJ databases">
        <authorList>
            <person name="Ryngajllo M."/>
            <person name="Jacek P."/>
            <person name="Kubiak K."/>
        </authorList>
    </citation>
    <scope>NUCLEOTIDE SEQUENCE</scope>
    <source>
        <strain evidence="2">SI1</strain>
    </source>
</reference>
<evidence type="ECO:0000313" key="3">
    <source>
        <dbReference type="Proteomes" id="UP001202887"/>
    </source>
</evidence>
<gene>
    <name evidence="2" type="ORF">K1W68_01230</name>
</gene>
<dbReference type="EMBL" id="JAIBCX010000002">
    <property type="protein sequence ID" value="MCJ8352628.1"/>
    <property type="molecule type" value="Genomic_DNA"/>
</dbReference>
<protein>
    <submittedName>
        <fullName evidence="2">Rrf2 family transcriptional regulator</fullName>
    </submittedName>
</protein>
<evidence type="ECO:0000313" key="2">
    <source>
        <dbReference type="EMBL" id="MCJ8352628.1"/>
    </source>
</evidence>
<sequence>MRLTLHTDYALRVLLYVALRPETRVSIREVAQANRVSETHMVKVVHKLGRAGLIRTVRGRGGGIELGQAAEDIRIGAVVRLTEEERQLVSCMRPKAEAEDCVLSGFCQFYFVLGTALDAFMEVLDRWTLADILKMSARDDMMRRLFIVDEVALNDQLPQSGGAG</sequence>
<dbReference type="Proteomes" id="UP001202887">
    <property type="component" value="Unassembled WGS sequence"/>
</dbReference>
<dbReference type="NCBIfam" id="TIGR00738">
    <property type="entry name" value="rrf2_super"/>
    <property type="match status" value="1"/>
</dbReference>
<dbReference type="InterPro" id="IPR030489">
    <property type="entry name" value="TR_Rrf2-type_CS"/>
</dbReference>
<dbReference type="PANTHER" id="PTHR33221">
    <property type="entry name" value="WINGED HELIX-TURN-HELIX TRANSCRIPTIONAL REGULATOR, RRF2 FAMILY"/>
    <property type="match status" value="1"/>
</dbReference>
<dbReference type="PROSITE" id="PS51197">
    <property type="entry name" value="HTH_RRF2_2"/>
    <property type="match status" value="1"/>
</dbReference>
<dbReference type="InterPro" id="IPR000944">
    <property type="entry name" value="Tscrpt_reg_Rrf2"/>
</dbReference>
<evidence type="ECO:0000256" key="1">
    <source>
        <dbReference type="ARBA" id="ARBA00023125"/>
    </source>
</evidence>
<dbReference type="GO" id="GO:0003677">
    <property type="term" value="F:DNA binding"/>
    <property type="evidence" value="ECO:0007669"/>
    <property type="project" value="UniProtKB-KW"/>
</dbReference>
<dbReference type="GO" id="GO:0005829">
    <property type="term" value="C:cytosol"/>
    <property type="evidence" value="ECO:0007669"/>
    <property type="project" value="TreeGrafter"/>
</dbReference>